<evidence type="ECO:0000313" key="3">
    <source>
        <dbReference type="EMBL" id="CAG9279266.1"/>
    </source>
</evidence>
<dbReference type="EMBL" id="OU594952">
    <property type="protein sequence ID" value="CAG9279266.1"/>
    <property type="molecule type" value="Genomic_DNA"/>
</dbReference>
<dbReference type="Gene3D" id="1.10.287.1490">
    <property type="match status" value="1"/>
</dbReference>
<dbReference type="SUPFAM" id="SSF90257">
    <property type="entry name" value="Myosin rod fragments"/>
    <property type="match status" value="1"/>
</dbReference>
<feature type="coiled-coil region" evidence="1">
    <location>
        <begin position="85"/>
        <end position="154"/>
    </location>
</feature>
<keyword evidence="1" id="KW-0175">Coiled coil</keyword>
<evidence type="ECO:0000256" key="1">
    <source>
        <dbReference type="SAM" id="Coils"/>
    </source>
</evidence>
<evidence type="ECO:0000256" key="2">
    <source>
        <dbReference type="SAM" id="SignalP"/>
    </source>
</evidence>
<dbReference type="Proteomes" id="UP000836788">
    <property type="component" value="Chromosome 11"/>
</dbReference>
<organism evidence="3">
    <name type="scientific">Phaeodactylum tricornutum</name>
    <name type="common">Diatom</name>
    <dbReference type="NCBI Taxonomy" id="2850"/>
    <lineage>
        <taxon>Eukaryota</taxon>
        <taxon>Sar</taxon>
        <taxon>Stramenopiles</taxon>
        <taxon>Ochrophyta</taxon>
        <taxon>Bacillariophyta</taxon>
        <taxon>Bacillariophyceae</taxon>
        <taxon>Bacillariophycidae</taxon>
        <taxon>Naviculales</taxon>
        <taxon>Phaeodactylaceae</taxon>
        <taxon>Phaeodactylum</taxon>
    </lineage>
</organism>
<dbReference type="AlphaFoldDB" id="A0A8J9SXU5"/>
<reference evidence="3" key="1">
    <citation type="submission" date="2022-02" db="EMBL/GenBank/DDBJ databases">
        <authorList>
            <person name="Giguere J D."/>
        </authorList>
    </citation>
    <scope>NUCLEOTIDE SEQUENCE</scope>
    <source>
        <strain evidence="3">CCAP 1055/1</strain>
    </source>
</reference>
<accession>A0A8J9SXU5</accession>
<sequence>MDTVTRLFFLLSLVLLHEASQAFLGQMATRHGAMGRSISHMSTMADQPKLGRFDSSIETSNDDSDGDNHRNKKLTELLEHTKGQLLESQSNVTSMEAQLKELNGKVPDLEFKITEMRVKLSEEQRARKTAESALDALKASNEQLTATLNEERIEKLNDAEQVKKERESIRYMVQASVKLARTRIKNKFMDGKTAIHTVFSPKDQPLC</sequence>
<feature type="signal peptide" evidence="2">
    <location>
        <begin position="1"/>
        <end position="22"/>
    </location>
</feature>
<keyword evidence="2" id="KW-0732">Signal</keyword>
<protein>
    <submittedName>
        <fullName evidence="3">Uncharacterized protein</fullName>
    </submittedName>
</protein>
<gene>
    <name evidence="3" type="ORF">PTTT1_LOCUS9536</name>
</gene>
<feature type="chain" id="PRO_5035448330" evidence="2">
    <location>
        <begin position="23"/>
        <end position="207"/>
    </location>
</feature>
<name>A0A8J9SXU5_PHATR</name>
<proteinExistence type="predicted"/>